<dbReference type="SUPFAM" id="SSF53597">
    <property type="entry name" value="Dihydrofolate reductase-like"/>
    <property type="match status" value="1"/>
</dbReference>
<evidence type="ECO:0000256" key="3">
    <source>
        <dbReference type="ARBA" id="ARBA00012856"/>
    </source>
</evidence>
<keyword evidence="6" id="KW-0560">Oxidoreductase</keyword>
<dbReference type="UniPathway" id="UPA00077">
    <property type="reaction ID" value="UER00158"/>
</dbReference>
<evidence type="ECO:0000313" key="9">
    <source>
        <dbReference type="Proteomes" id="UP000620133"/>
    </source>
</evidence>
<dbReference type="InterPro" id="IPR024072">
    <property type="entry name" value="DHFR-like_dom_sf"/>
</dbReference>
<evidence type="ECO:0000256" key="6">
    <source>
        <dbReference type="ARBA" id="ARBA00023002"/>
    </source>
</evidence>
<gene>
    <name evidence="8" type="primary">dfrA</name>
    <name evidence="8" type="ORF">MPAN_008420</name>
</gene>
<dbReference type="InterPro" id="IPR001796">
    <property type="entry name" value="DHFR_dom"/>
</dbReference>
<dbReference type="PANTHER" id="PTHR48069:SF3">
    <property type="entry name" value="DIHYDROFOLATE REDUCTASE"/>
    <property type="match status" value="1"/>
</dbReference>
<dbReference type="Pfam" id="PF00186">
    <property type="entry name" value="DHFR_1"/>
    <property type="match status" value="1"/>
</dbReference>
<evidence type="ECO:0000313" key="8">
    <source>
        <dbReference type="EMBL" id="BCR35949.1"/>
    </source>
</evidence>
<dbReference type="PROSITE" id="PS51330">
    <property type="entry name" value="DHFR_2"/>
    <property type="match status" value="1"/>
</dbReference>
<evidence type="ECO:0000256" key="2">
    <source>
        <dbReference type="ARBA" id="ARBA00009539"/>
    </source>
</evidence>
<evidence type="ECO:0000256" key="1">
    <source>
        <dbReference type="ARBA" id="ARBA00004903"/>
    </source>
</evidence>
<dbReference type="GO" id="GO:0050661">
    <property type="term" value="F:NADP binding"/>
    <property type="evidence" value="ECO:0007669"/>
    <property type="project" value="InterPro"/>
</dbReference>
<organism evidence="8 9">
    <name type="scientific">Mariniplasma anaerobium</name>
    <dbReference type="NCBI Taxonomy" id="2735436"/>
    <lineage>
        <taxon>Bacteria</taxon>
        <taxon>Bacillati</taxon>
        <taxon>Mycoplasmatota</taxon>
        <taxon>Mollicutes</taxon>
        <taxon>Acholeplasmatales</taxon>
        <taxon>Acholeplasmataceae</taxon>
        <taxon>Mariniplasma</taxon>
    </lineage>
</organism>
<evidence type="ECO:0000256" key="4">
    <source>
        <dbReference type="ARBA" id="ARBA00022563"/>
    </source>
</evidence>
<dbReference type="KEGG" id="manr:MPAN_008420"/>
<reference evidence="8" key="1">
    <citation type="submission" date="2021-01" db="EMBL/GenBank/DDBJ databases">
        <title>Draft genome sequence of Acholeplasmataceae bacterium strain Mahy22.</title>
        <authorList>
            <person name="Watanabe M."/>
            <person name="Kojima H."/>
            <person name="Fukui M."/>
        </authorList>
    </citation>
    <scope>NUCLEOTIDE SEQUENCE</scope>
    <source>
        <strain evidence="8">Mahy22</strain>
    </source>
</reference>
<dbReference type="GO" id="GO:0046452">
    <property type="term" value="P:dihydrofolate metabolic process"/>
    <property type="evidence" value="ECO:0007669"/>
    <property type="project" value="TreeGrafter"/>
</dbReference>
<dbReference type="GO" id="GO:0004146">
    <property type="term" value="F:dihydrofolate reductase activity"/>
    <property type="evidence" value="ECO:0007669"/>
    <property type="project" value="UniProtKB-EC"/>
</dbReference>
<accession>A0A7U9XW26</accession>
<dbReference type="EMBL" id="AP024412">
    <property type="protein sequence ID" value="BCR35949.1"/>
    <property type="molecule type" value="Genomic_DNA"/>
</dbReference>
<comment type="similarity">
    <text evidence="2 7">Belongs to the dihydrofolate reductase family.</text>
</comment>
<evidence type="ECO:0000256" key="5">
    <source>
        <dbReference type="ARBA" id="ARBA00022857"/>
    </source>
</evidence>
<dbReference type="AlphaFoldDB" id="A0A7U9XW26"/>
<dbReference type="Gene3D" id="3.40.430.10">
    <property type="entry name" value="Dihydrofolate Reductase, subunit A"/>
    <property type="match status" value="1"/>
</dbReference>
<dbReference type="GO" id="GO:0005829">
    <property type="term" value="C:cytosol"/>
    <property type="evidence" value="ECO:0007669"/>
    <property type="project" value="TreeGrafter"/>
</dbReference>
<sequence length="157" mass="18676">MISMIWAMDENWLIGKDNLLPWHYPKDLQYFKNMTKDQSVIMGDLTYKSLKTYYKTKPLPFKKVYVANILDVTYTDAIHVKDIFEFIKHTKEDICVIGGKTIYQLMLPYADRLYITYVLKAHEGNVYFPKFNLSDFKLVSKKMEDQLIFATYERSKI</sequence>
<dbReference type="PROSITE" id="PS00075">
    <property type="entry name" value="DHFR_1"/>
    <property type="match status" value="1"/>
</dbReference>
<protein>
    <recommendedName>
        <fullName evidence="3">dihydrofolate reductase</fullName>
        <ecNumber evidence="3">1.5.1.3</ecNumber>
    </recommendedName>
</protein>
<dbReference type="GO" id="GO:0006730">
    <property type="term" value="P:one-carbon metabolic process"/>
    <property type="evidence" value="ECO:0007669"/>
    <property type="project" value="UniProtKB-KW"/>
</dbReference>
<dbReference type="Proteomes" id="UP000620133">
    <property type="component" value="Chromosome"/>
</dbReference>
<evidence type="ECO:0000256" key="7">
    <source>
        <dbReference type="RuleBase" id="RU004474"/>
    </source>
</evidence>
<dbReference type="GO" id="GO:0046654">
    <property type="term" value="P:tetrahydrofolate biosynthetic process"/>
    <property type="evidence" value="ECO:0007669"/>
    <property type="project" value="UniProtKB-UniPathway"/>
</dbReference>
<name>A0A7U9XW26_9MOLU</name>
<dbReference type="PANTHER" id="PTHR48069">
    <property type="entry name" value="DIHYDROFOLATE REDUCTASE"/>
    <property type="match status" value="1"/>
</dbReference>
<dbReference type="CDD" id="cd00209">
    <property type="entry name" value="DHFR"/>
    <property type="match status" value="1"/>
</dbReference>
<proteinExistence type="inferred from homology"/>
<comment type="pathway">
    <text evidence="1">Cofactor biosynthesis; tetrahydrofolate biosynthesis; 5,6,7,8-tetrahydrofolate from 7,8-dihydrofolate: step 1/1.</text>
</comment>
<keyword evidence="5" id="KW-0521">NADP</keyword>
<dbReference type="InterPro" id="IPR012259">
    <property type="entry name" value="DHFR"/>
</dbReference>
<dbReference type="EC" id="1.5.1.3" evidence="3"/>
<dbReference type="GO" id="GO:0046655">
    <property type="term" value="P:folic acid metabolic process"/>
    <property type="evidence" value="ECO:0007669"/>
    <property type="project" value="TreeGrafter"/>
</dbReference>
<keyword evidence="9" id="KW-1185">Reference proteome</keyword>
<dbReference type="RefSeq" id="WP_176239793.1">
    <property type="nucleotide sequence ID" value="NZ_AP024412.1"/>
</dbReference>
<keyword evidence="4" id="KW-0554">One-carbon metabolism</keyword>
<dbReference type="PRINTS" id="PR00070">
    <property type="entry name" value="DHFR"/>
</dbReference>
<dbReference type="InterPro" id="IPR017925">
    <property type="entry name" value="DHFR_CS"/>
</dbReference>